<evidence type="ECO:0000256" key="4">
    <source>
        <dbReference type="ARBA" id="ARBA00022525"/>
    </source>
</evidence>
<feature type="transmembrane region" description="Helical" evidence="8">
    <location>
        <begin position="1163"/>
        <end position="1183"/>
    </location>
</feature>
<keyword evidence="10" id="KW-1185">Reference proteome</keyword>
<keyword evidence="8 9" id="KW-0812">Transmembrane</keyword>
<dbReference type="RefSeq" id="XP_001030395.1">
    <property type="nucleotide sequence ID" value="XM_001030395.1"/>
</dbReference>
<evidence type="ECO:0000256" key="1">
    <source>
        <dbReference type="ARBA" id="ARBA00004196"/>
    </source>
</evidence>
<keyword evidence="6 8" id="KW-0472">Membrane</keyword>
<proteinExistence type="predicted"/>
<dbReference type="EMBL" id="GG662500">
    <property type="protein sequence ID" value="EAR82732.1"/>
    <property type="molecule type" value="Genomic_DNA"/>
</dbReference>
<evidence type="ECO:0000256" key="3">
    <source>
        <dbReference type="ARBA" id="ARBA00004613"/>
    </source>
</evidence>
<keyword evidence="4" id="KW-0964">Secreted</keyword>
<gene>
    <name evidence="9" type="ORF">TTHERM_01085630</name>
</gene>
<organism evidence="9 10">
    <name type="scientific">Tetrahymena thermophila (strain SB210)</name>
    <dbReference type="NCBI Taxonomy" id="312017"/>
    <lineage>
        <taxon>Eukaryota</taxon>
        <taxon>Sar</taxon>
        <taxon>Alveolata</taxon>
        <taxon>Ciliophora</taxon>
        <taxon>Intramacronucleata</taxon>
        <taxon>Oligohymenophorea</taxon>
        <taxon>Hymenostomatida</taxon>
        <taxon>Tetrahymenina</taxon>
        <taxon>Tetrahymenidae</taxon>
        <taxon>Tetrahymena</taxon>
    </lineage>
</organism>
<evidence type="ECO:0000313" key="9">
    <source>
        <dbReference type="EMBL" id="EAR82732.1"/>
    </source>
</evidence>
<comment type="subcellular location">
    <subcellularLocation>
        <location evidence="1">Cell envelope</location>
    </subcellularLocation>
    <subcellularLocation>
        <location evidence="2">Cell outer membrane</location>
    </subcellularLocation>
    <subcellularLocation>
        <location evidence="3">Secreted</location>
    </subcellularLocation>
</comment>
<dbReference type="NCBIfam" id="TIGR01376">
    <property type="entry name" value="POMP_repeat"/>
    <property type="match status" value="1"/>
</dbReference>
<feature type="transmembrane region" description="Helical" evidence="8">
    <location>
        <begin position="953"/>
        <end position="975"/>
    </location>
</feature>
<dbReference type="GO" id="GO:0005576">
    <property type="term" value="C:extracellular region"/>
    <property type="evidence" value="ECO:0007669"/>
    <property type="project" value="UniProtKB-SubCell"/>
</dbReference>
<evidence type="ECO:0000256" key="7">
    <source>
        <dbReference type="ARBA" id="ARBA00023237"/>
    </source>
</evidence>
<evidence type="ECO:0000313" key="10">
    <source>
        <dbReference type="Proteomes" id="UP000009168"/>
    </source>
</evidence>
<dbReference type="OMA" id="YIANTTM"/>
<keyword evidence="7" id="KW-0998">Cell outer membrane</keyword>
<dbReference type="SUPFAM" id="SSF51126">
    <property type="entry name" value="Pectin lyase-like"/>
    <property type="match status" value="2"/>
</dbReference>
<feature type="transmembrane region" description="Helical" evidence="8">
    <location>
        <begin position="1226"/>
        <end position="1247"/>
    </location>
</feature>
<evidence type="ECO:0000256" key="8">
    <source>
        <dbReference type="SAM" id="Phobius"/>
    </source>
</evidence>
<accession>Q22BQ7</accession>
<dbReference type="InterPro" id="IPR011050">
    <property type="entry name" value="Pectin_lyase_fold/virulence"/>
</dbReference>
<dbReference type="OrthoDB" id="20615at2759"/>
<keyword evidence="8" id="KW-1133">Transmembrane helix</keyword>
<dbReference type="PANTHER" id="PTHR11319:SF35">
    <property type="entry name" value="OUTER MEMBRANE PROTEIN PMPC-RELATED"/>
    <property type="match status" value="1"/>
</dbReference>
<dbReference type="Proteomes" id="UP000009168">
    <property type="component" value="Unassembled WGS sequence"/>
</dbReference>
<evidence type="ECO:0000256" key="2">
    <source>
        <dbReference type="ARBA" id="ARBA00004442"/>
    </source>
</evidence>
<evidence type="ECO:0000256" key="6">
    <source>
        <dbReference type="ARBA" id="ARBA00023136"/>
    </source>
</evidence>
<evidence type="ECO:0000256" key="5">
    <source>
        <dbReference type="ARBA" id="ARBA00022729"/>
    </source>
</evidence>
<reference evidence="10" key="1">
    <citation type="journal article" date="2006" name="PLoS Biol.">
        <title>Macronuclear genome sequence of the ciliate Tetrahymena thermophila, a model eukaryote.</title>
        <authorList>
            <person name="Eisen J.A."/>
            <person name="Coyne R.S."/>
            <person name="Wu M."/>
            <person name="Wu D."/>
            <person name="Thiagarajan M."/>
            <person name="Wortman J.R."/>
            <person name="Badger J.H."/>
            <person name="Ren Q."/>
            <person name="Amedeo P."/>
            <person name="Jones K.M."/>
            <person name="Tallon L.J."/>
            <person name="Delcher A.L."/>
            <person name="Salzberg S.L."/>
            <person name="Silva J.C."/>
            <person name="Haas B.J."/>
            <person name="Majoros W.H."/>
            <person name="Farzad M."/>
            <person name="Carlton J.M."/>
            <person name="Smith R.K. Jr."/>
            <person name="Garg J."/>
            <person name="Pearlman R.E."/>
            <person name="Karrer K.M."/>
            <person name="Sun L."/>
            <person name="Manning G."/>
            <person name="Elde N.C."/>
            <person name="Turkewitz A.P."/>
            <person name="Asai D.J."/>
            <person name="Wilkes D.E."/>
            <person name="Wang Y."/>
            <person name="Cai H."/>
            <person name="Collins K."/>
            <person name="Stewart B.A."/>
            <person name="Lee S.R."/>
            <person name="Wilamowska K."/>
            <person name="Weinberg Z."/>
            <person name="Ruzzo W.L."/>
            <person name="Wloga D."/>
            <person name="Gaertig J."/>
            <person name="Frankel J."/>
            <person name="Tsao C.-C."/>
            <person name="Gorovsky M.A."/>
            <person name="Keeling P.J."/>
            <person name="Waller R.F."/>
            <person name="Patron N.J."/>
            <person name="Cherry J.M."/>
            <person name="Stover N.A."/>
            <person name="Krieger C.J."/>
            <person name="del Toro C."/>
            <person name="Ryder H.F."/>
            <person name="Williamson S.C."/>
            <person name="Barbeau R.A."/>
            <person name="Hamilton E.P."/>
            <person name="Orias E."/>
        </authorList>
    </citation>
    <scope>NUCLEOTIDE SEQUENCE [LARGE SCALE GENOMIC DNA]</scope>
    <source>
        <strain evidence="10">SB210</strain>
    </source>
</reference>
<dbReference type="InterPro" id="IPR003368">
    <property type="entry name" value="POMP_repeat"/>
</dbReference>
<dbReference type="PANTHER" id="PTHR11319">
    <property type="entry name" value="G PROTEIN-COUPLED RECEPTOR-RELATED"/>
    <property type="match status" value="1"/>
</dbReference>
<dbReference type="GeneID" id="7823074"/>
<sequence>MQDFFMFTTDNVFQVEYSSIINHENAALSLINIKESSNTVINNYTCTNSEIPINPQNDGSCAKIVSQKPLNFNFTNAFISNKSSYNGYIIEYREKSITAVQQSSQIKIQQYLYLSNITVSNLFLQSLTQLDQVSFMLIHHNQNALVSIRDFNSSNVKISTSQTPFIEYGVLIYIFAPTSMVEIQNIQLKNFDSNSPYSLIMINSQQISIQDSTFSGINHFLQDNLLRGSGFFKVLSQYTIINNCTFEKGRFQDGGALNILLNDQIQQLYIYSCKFEDFVTMQSGASIFFQNEAFQLKSEIFNVTFNQSYAINQGGVVYLKGSSQTQLVGSSIIFLNNSIFDTYAFSSGSFIFANLAQIIIQNSTMTQNNPSKIIQFQIFYNLDQLFCQMGSMIDVISCQLNIEDSTIQNLKSVVSIPCKPLIILAQSFSNITISQTQISQIIQDFNGLITIKQSNIQIVDSSFTQIQDKKTTGSGQSDQENSISSIIKSEFGIQKNSAINILQQSYYFFDSSVFQNIRCQYDDFCYAGVLVIQDSGGKIRNSSFDHNFSKNNGGAISMLNLLSVSEILSSNFTNNEALKNGGAIYVQRNQGKLKMQIDKSIFSSNNAFSGGGLYLDIASATQNYVQDFSIKESIISQNQAKLAGGGITYLVKKPFLLNTIVEDNKAIQIYGKNLFSGPVRIRLNLEKTLQCNDKKSINQNVFLKIQSLSSVTYSIHNQVSGQDLPCLIFSYIDENGLEINETYNQFSDTIVQLTLYKQISGNIDYNIISNQRVFQYQGYFNISNVRIQGTPNSTIVLNFTSNLIQYQGQQTYYTLFLEVNLRQCKQGEIMIEIAQKQKGYQNIYECYQCAQGEYSLIQPNIDDHGECKKCSPYAICEGGNQITIKPGYWRSSDQSDSILFCINNPLNCLGGKYNKTCEVGHIGPLCEECDSNKGYVQYGKLQCFQCESTIINIIKILVLLIIFVITQKLIVSGILEKLEDLWKKKLFGNRNTTNKSNKQNQNINSIKFSSQKLLSLNHLKKSSFNTLKSQPLQEEQYNHDTGVILKFIINHLQILAAITQFQINLPEVLNQSIQSSSNPTENIFNSIQCILKDLQSKTEIRMIYLQQISFSKQLDCLSVEIQVKFFNQSIKINSLLKIQNEKDGVEYIQANVVYRCYTEEYTFFSRILVIPVLLLVSIVIPSWLLCMNIQPFKINFYNKIDKTSIFILFLSFFLGFVAYKNFYVKWVWITSIVSICFLNFVFLIWTLKILILAQFDELLIYLRQLSININLISKWTGKASFAVKGIIKINQENKVIIEIERIGNQIACKSDNTSIFCMNEKVSSNSLCRGNLYLNNISESTIQDHFSAQQLRPFPYIPSKQLSRTIINQSNFAQYQVKKDYVIDPPNSPN</sequence>
<dbReference type="HOGENOM" id="CLU_255034_0_0_1"/>
<feature type="transmembrane region" description="Helical" evidence="8">
    <location>
        <begin position="1203"/>
        <end position="1219"/>
    </location>
</feature>
<protein>
    <submittedName>
        <fullName evidence="9">Transmembrane protein, putative</fullName>
    </submittedName>
</protein>
<dbReference type="InParanoid" id="Q22BQ7"/>
<keyword evidence="5" id="KW-0732">Signal</keyword>
<name>Q22BQ7_TETTS</name>
<dbReference type="KEGG" id="tet:TTHERM_01085630"/>